<accession>A0ABU0YM39</accession>
<feature type="chain" id="PRO_5046235119" description="Lipoprotein" evidence="1">
    <location>
        <begin position="24"/>
        <end position="231"/>
    </location>
</feature>
<proteinExistence type="predicted"/>
<protein>
    <recommendedName>
        <fullName evidence="4">Lipoprotein</fullName>
    </recommendedName>
</protein>
<evidence type="ECO:0000313" key="2">
    <source>
        <dbReference type="EMBL" id="MDQ7248220.1"/>
    </source>
</evidence>
<keyword evidence="1" id="KW-0732">Signal</keyword>
<gene>
    <name evidence="2" type="ORF">Q8A70_11115</name>
</gene>
<evidence type="ECO:0000313" key="3">
    <source>
        <dbReference type="Proteomes" id="UP001230156"/>
    </source>
</evidence>
<feature type="signal peptide" evidence="1">
    <location>
        <begin position="1"/>
        <end position="23"/>
    </location>
</feature>
<dbReference type="EMBL" id="JAUYVI010000003">
    <property type="protein sequence ID" value="MDQ7248220.1"/>
    <property type="molecule type" value="Genomic_DNA"/>
</dbReference>
<dbReference type="PROSITE" id="PS51257">
    <property type="entry name" value="PROKAR_LIPOPROTEIN"/>
    <property type="match status" value="1"/>
</dbReference>
<dbReference type="RefSeq" id="WP_379955671.1">
    <property type="nucleotide sequence ID" value="NZ_JAUYVI010000003.1"/>
</dbReference>
<name>A0ABU0YM39_9PROT</name>
<dbReference type="Proteomes" id="UP001230156">
    <property type="component" value="Unassembled WGS sequence"/>
</dbReference>
<evidence type="ECO:0000256" key="1">
    <source>
        <dbReference type="SAM" id="SignalP"/>
    </source>
</evidence>
<comment type="caution">
    <text evidence="2">The sequence shown here is derived from an EMBL/GenBank/DDBJ whole genome shotgun (WGS) entry which is preliminary data.</text>
</comment>
<organism evidence="2 3">
    <name type="scientific">Dongia sedimenti</name>
    <dbReference type="NCBI Taxonomy" id="3064282"/>
    <lineage>
        <taxon>Bacteria</taxon>
        <taxon>Pseudomonadati</taxon>
        <taxon>Pseudomonadota</taxon>
        <taxon>Alphaproteobacteria</taxon>
        <taxon>Rhodospirillales</taxon>
        <taxon>Dongiaceae</taxon>
        <taxon>Dongia</taxon>
    </lineage>
</organism>
<evidence type="ECO:0008006" key="4">
    <source>
        <dbReference type="Google" id="ProtNLM"/>
    </source>
</evidence>
<sequence length="231" mass="25092">MKMWRWCAIAGFLFLAACQQPPAPGPAAAGSETFIENRDIPQDWSARGGEQKSKYFEAEMTDVRKRMISGLLGGCYSHLQNRGEMEACLRKGLVDTFDDSGQGRSNCKSQTDIDGFTDCIVLGNMAVDLAKRLDANIKVDPAVWTGRRPFADFLGKIVVVSTIAACGDAKTEASATTCMFDYLQSKLTVPEALTKKCGHDLSTGERGSCLAQAATVRFLQEHIARLPGLSI</sequence>
<reference evidence="3" key="1">
    <citation type="submission" date="2023-08" db="EMBL/GenBank/DDBJ databases">
        <title>Rhodospirillaceae gen. nov., a novel taxon isolated from the Yangtze River Yuezi River estuary sludge.</title>
        <authorList>
            <person name="Ruan L."/>
        </authorList>
    </citation>
    <scope>NUCLEOTIDE SEQUENCE [LARGE SCALE GENOMIC DNA]</scope>
    <source>
        <strain evidence="3">R-7</strain>
    </source>
</reference>
<keyword evidence="3" id="KW-1185">Reference proteome</keyword>